<evidence type="ECO:0000313" key="1">
    <source>
        <dbReference type="EMBL" id="CPR21386.1"/>
    </source>
</evidence>
<keyword evidence="2" id="KW-1185">Reference proteome</keyword>
<dbReference type="Proteomes" id="UP000033187">
    <property type="component" value="Chromosome 1"/>
</dbReference>
<dbReference type="AlphaFoldDB" id="A0A0D6JI21"/>
<evidence type="ECO:0000313" key="2">
    <source>
        <dbReference type="Proteomes" id="UP000033187"/>
    </source>
</evidence>
<gene>
    <name evidence="1" type="ORF">YBN1229_v1_3026</name>
</gene>
<reference evidence="2" key="1">
    <citation type="submission" date="2015-02" db="EMBL/GenBank/DDBJ databases">
        <authorList>
            <person name="Chooi Y.-H."/>
        </authorList>
    </citation>
    <scope>NUCLEOTIDE SEQUENCE [LARGE SCALE GENOMIC DNA]</scope>
    <source>
        <strain evidence="2">strain Y</strain>
    </source>
</reference>
<name>A0A0D6JI21_9HYPH</name>
<proteinExistence type="predicted"/>
<sequence length="73" mass="7582">MNIGRAMCAIAEGLFLRAAATAIKVGLTPDKLDLIGALLGNYAFIRHVTSSPTSGHWPACAQNLAFAISGSTH</sequence>
<dbReference type="EMBL" id="LN829119">
    <property type="protein sequence ID" value="CPR21386.1"/>
    <property type="molecule type" value="Genomic_DNA"/>
</dbReference>
<dbReference type="KEGG" id="fiy:BN1229_v1_3026"/>
<accession>A0A0D6JI21</accession>
<protein>
    <submittedName>
        <fullName evidence="1">Uncharacterized protein</fullName>
    </submittedName>
</protein>
<organism evidence="1 2">
    <name type="scientific">Candidatus Filomicrobium marinum</name>
    <dbReference type="NCBI Taxonomy" id="1608628"/>
    <lineage>
        <taxon>Bacteria</taxon>
        <taxon>Pseudomonadati</taxon>
        <taxon>Pseudomonadota</taxon>
        <taxon>Alphaproteobacteria</taxon>
        <taxon>Hyphomicrobiales</taxon>
        <taxon>Hyphomicrobiaceae</taxon>
        <taxon>Filomicrobium</taxon>
    </lineage>
</organism>